<gene>
    <name evidence="2" type="ORF">K1X11_008230</name>
</gene>
<dbReference type="Proteomes" id="UP000738431">
    <property type="component" value="Chromosome"/>
</dbReference>
<keyword evidence="1" id="KW-0472">Membrane</keyword>
<reference evidence="2 3" key="1">
    <citation type="submission" date="2021-08" db="EMBL/GenBank/DDBJ databases">
        <authorList>
            <person name="Zhang D."/>
            <person name="Zhang A."/>
            <person name="Wang L."/>
        </authorList>
    </citation>
    <scope>NUCLEOTIDE SEQUENCE [LARGE SCALE GENOMIC DNA]</scope>
    <source>
        <strain evidence="2 3">WL0086</strain>
    </source>
</reference>
<feature type="transmembrane region" description="Helical" evidence="1">
    <location>
        <begin position="6"/>
        <end position="24"/>
    </location>
</feature>
<evidence type="ECO:0000313" key="3">
    <source>
        <dbReference type="Proteomes" id="UP000738431"/>
    </source>
</evidence>
<name>A0ABZ1CFQ2_9BACT</name>
<dbReference type="RefSeq" id="WP_221029915.1">
    <property type="nucleotide sequence ID" value="NZ_CP139781.1"/>
</dbReference>
<evidence type="ECO:0000256" key="1">
    <source>
        <dbReference type="SAM" id="Phobius"/>
    </source>
</evidence>
<feature type="transmembrane region" description="Helical" evidence="1">
    <location>
        <begin position="36"/>
        <end position="63"/>
    </location>
</feature>
<sequence length="67" mass="7449">MSPFVFWPLAITAGLFFGWFLVFLGDRRRGNDETRWLGTILVGIGAILASLIAWCTSGFIWWLGGVA</sequence>
<dbReference type="EMBL" id="CP139781">
    <property type="protein sequence ID" value="WRQ89394.1"/>
    <property type="molecule type" value="Genomic_DNA"/>
</dbReference>
<proteinExistence type="predicted"/>
<accession>A0ABZ1CFQ2</accession>
<evidence type="ECO:0000313" key="2">
    <source>
        <dbReference type="EMBL" id="WRQ89394.1"/>
    </source>
</evidence>
<keyword evidence="3" id="KW-1185">Reference proteome</keyword>
<protein>
    <submittedName>
        <fullName evidence="2">DUF4175 domain-containing protein</fullName>
    </submittedName>
</protein>
<reference evidence="2 3" key="2">
    <citation type="submission" date="2023-12" db="EMBL/GenBank/DDBJ databases">
        <title>Description of an unclassified Opitutus bacterium of Verrucomicrobiota.</title>
        <authorList>
            <person name="Zhang D.-F."/>
        </authorList>
    </citation>
    <scope>NUCLEOTIDE SEQUENCE [LARGE SCALE GENOMIC DNA]</scope>
    <source>
        <strain evidence="2 3">WL0086</strain>
    </source>
</reference>
<keyword evidence="1" id="KW-1133">Transmembrane helix</keyword>
<keyword evidence="1" id="KW-0812">Transmembrane</keyword>
<organism evidence="2 3">
    <name type="scientific">Actomonas aquatica</name>
    <dbReference type="NCBI Taxonomy" id="2866162"/>
    <lineage>
        <taxon>Bacteria</taxon>
        <taxon>Pseudomonadati</taxon>
        <taxon>Verrucomicrobiota</taxon>
        <taxon>Opitutia</taxon>
        <taxon>Opitutales</taxon>
        <taxon>Opitutaceae</taxon>
        <taxon>Actomonas</taxon>
    </lineage>
</organism>